<dbReference type="Pfam" id="PF00877">
    <property type="entry name" value="NLPC_P60"/>
    <property type="match status" value="1"/>
</dbReference>
<evidence type="ECO:0000256" key="4">
    <source>
        <dbReference type="ARBA" id="ARBA00022807"/>
    </source>
</evidence>
<evidence type="ECO:0000256" key="2">
    <source>
        <dbReference type="ARBA" id="ARBA00022670"/>
    </source>
</evidence>
<dbReference type="InterPro" id="IPR000064">
    <property type="entry name" value="NLP_P60_dom"/>
</dbReference>
<keyword evidence="4" id="KW-0788">Thiol protease</keyword>
<evidence type="ECO:0000256" key="3">
    <source>
        <dbReference type="ARBA" id="ARBA00022801"/>
    </source>
</evidence>
<evidence type="ECO:0000256" key="1">
    <source>
        <dbReference type="ARBA" id="ARBA00007074"/>
    </source>
</evidence>
<keyword evidence="3" id="KW-0378">Hydrolase</keyword>
<dbReference type="AlphaFoldDB" id="A0A3D4VDH3"/>
<organism evidence="6 7">
    <name type="scientific">Gemmatimonas aurantiaca</name>
    <dbReference type="NCBI Taxonomy" id="173480"/>
    <lineage>
        <taxon>Bacteria</taxon>
        <taxon>Pseudomonadati</taxon>
        <taxon>Gemmatimonadota</taxon>
        <taxon>Gemmatimonadia</taxon>
        <taxon>Gemmatimonadales</taxon>
        <taxon>Gemmatimonadaceae</taxon>
        <taxon>Gemmatimonas</taxon>
    </lineage>
</organism>
<protein>
    <recommendedName>
        <fullName evidence="5">NlpC/P60 domain-containing protein</fullName>
    </recommendedName>
</protein>
<keyword evidence="2" id="KW-0645">Protease</keyword>
<dbReference type="Pfam" id="PF18348">
    <property type="entry name" value="SH3_16"/>
    <property type="match status" value="1"/>
</dbReference>
<dbReference type="InterPro" id="IPR038765">
    <property type="entry name" value="Papain-like_cys_pep_sf"/>
</dbReference>
<sequence>MNTSSQPATDRRTVRAAIAPLLGEPRISTALTSQLLAGEVVEVIDGRGDWVQVRGIDGYEGWTHVGYLTPSQGGEADWRWSLGCVVREAQGVVHALPLGARLAPSTDVLEGLAIPADARAPHFLMNGAAIAASAAALFSGASYLWGGVTPWGVDCSGLMQRIALLHGVTLPRDAWQQALATDAVTEDAAAAHAPSDLLFFSDRDDRRVTHVGMALGDGRMVHSALTRGGVTIERLDADDPYVARLRTQCTGVHRLRIP</sequence>
<dbReference type="GO" id="GO:0006508">
    <property type="term" value="P:proteolysis"/>
    <property type="evidence" value="ECO:0007669"/>
    <property type="project" value="UniProtKB-KW"/>
</dbReference>
<dbReference type="PROSITE" id="PS51935">
    <property type="entry name" value="NLPC_P60"/>
    <property type="match status" value="1"/>
</dbReference>
<evidence type="ECO:0000313" key="6">
    <source>
        <dbReference type="EMBL" id="HCT58688.1"/>
    </source>
</evidence>
<dbReference type="Gene3D" id="2.30.30.40">
    <property type="entry name" value="SH3 Domains"/>
    <property type="match status" value="1"/>
</dbReference>
<comment type="caution">
    <text evidence="6">The sequence shown here is derived from an EMBL/GenBank/DDBJ whole genome shotgun (WGS) entry which is preliminary data.</text>
</comment>
<dbReference type="InterPro" id="IPR051202">
    <property type="entry name" value="Peptidase_C40"/>
</dbReference>
<dbReference type="SUPFAM" id="SSF54001">
    <property type="entry name" value="Cysteine proteinases"/>
    <property type="match status" value="1"/>
</dbReference>
<dbReference type="InterPro" id="IPR041382">
    <property type="entry name" value="SH3_16"/>
</dbReference>
<dbReference type="PANTHER" id="PTHR47053:SF1">
    <property type="entry name" value="MUREIN DD-ENDOPEPTIDASE MEPH-RELATED"/>
    <property type="match status" value="1"/>
</dbReference>
<dbReference type="PANTHER" id="PTHR47053">
    <property type="entry name" value="MUREIN DD-ENDOPEPTIDASE MEPH-RELATED"/>
    <property type="match status" value="1"/>
</dbReference>
<dbReference type="Proteomes" id="UP000264071">
    <property type="component" value="Unassembled WGS sequence"/>
</dbReference>
<dbReference type="Gene3D" id="3.90.1720.10">
    <property type="entry name" value="endopeptidase domain like (from Nostoc punctiforme)"/>
    <property type="match status" value="1"/>
</dbReference>
<gene>
    <name evidence="6" type="ORF">DGD08_15895</name>
</gene>
<accession>A0A3D4VDH3</accession>
<reference evidence="6 7" key="1">
    <citation type="journal article" date="2018" name="Nat. Biotechnol.">
        <title>A standardized bacterial taxonomy based on genome phylogeny substantially revises the tree of life.</title>
        <authorList>
            <person name="Parks D.H."/>
            <person name="Chuvochina M."/>
            <person name="Waite D.W."/>
            <person name="Rinke C."/>
            <person name="Skarshewski A."/>
            <person name="Chaumeil P.A."/>
            <person name="Hugenholtz P."/>
        </authorList>
    </citation>
    <scope>NUCLEOTIDE SEQUENCE [LARGE SCALE GENOMIC DNA]</scope>
    <source>
        <strain evidence="6">UBA8844</strain>
    </source>
</reference>
<dbReference type="GO" id="GO:0008234">
    <property type="term" value="F:cysteine-type peptidase activity"/>
    <property type="evidence" value="ECO:0007669"/>
    <property type="project" value="UniProtKB-KW"/>
</dbReference>
<evidence type="ECO:0000313" key="7">
    <source>
        <dbReference type="Proteomes" id="UP000264071"/>
    </source>
</evidence>
<feature type="domain" description="NlpC/P60" evidence="5">
    <location>
        <begin position="124"/>
        <end position="253"/>
    </location>
</feature>
<dbReference type="EMBL" id="DPIY01000011">
    <property type="protein sequence ID" value="HCT58688.1"/>
    <property type="molecule type" value="Genomic_DNA"/>
</dbReference>
<comment type="similarity">
    <text evidence="1">Belongs to the peptidase C40 family.</text>
</comment>
<evidence type="ECO:0000259" key="5">
    <source>
        <dbReference type="PROSITE" id="PS51935"/>
    </source>
</evidence>
<proteinExistence type="inferred from homology"/>
<name>A0A3D4VDH3_9BACT</name>